<dbReference type="SUPFAM" id="SSF52540">
    <property type="entry name" value="P-loop containing nucleoside triphosphate hydrolases"/>
    <property type="match status" value="1"/>
</dbReference>
<proteinExistence type="inferred from homology"/>
<dbReference type="PANTHER" id="PTHR18937">
    <property type="entry name" value="STRUCTURAL MAINTENANCE OF CHROMOSOMES SMC FAMILY MEMBER"/>
    <property type="match status" value="1"/>
</dbReference>
<feature type="domain" description="SMC hinge" evidence="14">
    <location>
        <begin position="1243"/>
        <end position="1359"/>
    </location>
</feature>
<feature type="coiled-coil region" evidence="12">
    <location>
        <begin position="489"/>
        <end position="540"/>
    </location>
</feature>
<evidence type="ECO:0000313" key="15">
    <source>
        <dbReference type="EMBL" id="KAG2264046.1"/>
    </source>
</evidence>
<dbReference type="InterPro" id="IPR027417">
    <property type="entry name" value="P-loop_NTPase"/>
</dbReference>
<dbReference type="SUPFAM" id="SSF75553">
    <property type="entry name" value="Smc hinge domain"/>
    <property type="match status" value="2"/>
</dbReference>
<dbReference type="GO" id="GO:0000796">
    <property type="term" value="C:condensin complex"/>
    <property type="evidence" value="ECO:0007669"/>
    <property type="project" value="TreeGrafter"/>
</dbReference>
<keyword evidence="7" id="KW-0067">ATP-binding</keyword>
<dbReference type="FunFam" id="3.40.50.300:FF:000585">
    <property type="entry name" value="Structural maintenance of chromosomes 4"/>
    <property type="match status" value="1"/>
</dbReference>
<protein>
    <recommendedName>
        <fullName evidence="3">Structural maintenance of chromosomes protein 4</fullName>
    </recommendedName>
</protein>
<dbReference type="GO" id="GO:0005634">
    <property type="term" value="C:nucleus"/>
    <property type="evidence" value="ECO:0007669"/>
    <property type="project" value="UniProtKB-SubCell"/>
</dbReference>
<evidence type="ECO:0000256" key="2">
    <source>
        <dbReference type="ARBA" id="ARBA00006005"/>
    </source>
</evidence>
<dbReference type="InterPro" id="IPR003395">
    <property type="entry name" value="RecF/RecN/SMC_N"/>
</dbReference>
<evidence type="ECO:0000259" key="14">
    <source>
        <dbReference type="SMART" id="SM00968"/>
    </source>
</evidence>
<dbReference type="GO" id="GO:0005524">
    <property type="term" value="F:ATP binding"/>
    <property type="evidence" value="ECO:0007669"/>
    <property type="project" value="UniProtKB-KW"/>
</dbReference>
<evidence type="ECO:0000256" key="12">
    <source>
        <dbReference type="SAM" id="Coils"/>
    </source>
</evidence>
<feature type="domain" description="SMC hinge" evidence="14">
    <location>
        <begin position="557"/>
        <end position="673"/>
    </location>
</feature>
<organism evidence="15 16">
    <name type="scientific">Brassica carinata</name>
    <name type="common">Ethiopian mustard</name>
    <name type="synonym">Abyssinian cabbage</name>
    <dbReference type="NCBI Taxonomy" id="52824"/>
    <lineage>
        <taxon>Eukaryota</taxon>
        <taxon>Viridiplantae</taxon>
        <taxon>Streptophyta</taxon>
        <taxon>Embryophyta</taxon>
        <taxon>Tracheophyta</taxon>
        <taxon>Spermatophyta</taxon>
        <taxon>Magnoliopsida</taxon>
        <taxon>eudicotyledons</taxon>
        <taxon>Gunneridae</taxon>
        <taxon>Pentapetalae</taxon>
        <taxon>rosids</taxon>
        <taxon>malvids</taxon>
        <taxon>Brassicales</taxon>
        <taxon>Brassicaceae</taxon>
        <taxon>Brassiceae</taxon>
        <taxon>Brassica</taxon>
    </lineage>
</organism>
<evidence type="ECO:0000256" key="10">
    <source>
        <dbReference type="ARBA" id="ARBA00023242"/>
    </source>
</evidence>
<feature type="region of interest" description="Disordered" evidence="13">
    <location>
        <begin position="1"/>
        <end position="24"/>
    </location>
</feature>
<name>A0A8X7U4G7_BRACI</name>
<feature type="coiled-coil region" evidence="12">
    <location>
        <begin position="956"/>
        <end position="1018"/>
    </location>
</feature>
<keyword evidence="4" id="KW-0132">Cell division</keyword>
<dbReference type="Pfam" id="PF06470">
    <property type="entry name" value="SMC_hinge"/>
    <property type="match status" value="2"/>
</dbReference>
<keyword evidence="9" id="KW-0226">DNA condensation</keyword>
<gene>
    <name evidence="15" type="ORF">Bca52824_071125</name>
</gene>
<dbReference type="PANTHER" id="PTHR18937:SF172">
    <property type="entry name" value="STRUCTURAL MAINTENANCE OF CHROMOSOMES PROTEIN"/>
    <property type="match status" value="1"/>
</dbReference>
<evidence type="ECO:0000313" key="16">
    <source>
        <dbReference type="Proteomes" id="UP000886595"/>
    </source>
</evidence>
<dbReference type="Gene3D" id="3.30.70.1620">
    <property type="match status" value="2"/>
</dbReference>
<dbReference type="Gene3D" id="3.40.50.300">
    <property type="entry name" value="P-loop containing nucleotide triphosphate hydrolases"/>
    <property type="match status" value="2"/>
</dbReference>
<dbReference type="GO" id="GO:0051301">
    <property type="term" value="P:cell division"/>
    <property type="evidence" value="ECO:0007669"/>
    <property type="project" value="UniProtKB-KW"/>
</dbReference>
<dbReference type="OrthoDB" id="5575062at2759"/>
<feature type="compositionally biased region" description="Basic and acidic residues" evidence="13">
    <location>
        <begin position="8"/>
        <end position="20"/>
    </location>
</feature>
<dbReference type="Gene3D" id="1.10.287.1490">
    <property type="match status" value="2"/>
</dbReference>
<dbReference type="SMART" id="SM00968">
    <property type="entry name" value="SMC_hinge"/>
    <property type="match status" value="2"/>
</dbReference>
<dbReference type="InterPro" id="IPR036277">
    <property type="entry name" value="SMC_hinge_sf"/>
</dbReference>
<evidence type="ECO:0000256" key="4">
    <source>
        <dbReference type="ARBA" id="ARBA00022618"/>
    </source>
</evidence>
<keyword evidence="16" id="KW-1185">Reference proteome</keyword>
<dbReference type="Gene3D" id="1.20.1060.20">
    <property type="match status" value="2"/>
</dbReference>
<keyword evidence="5" id="KW-0547">Nucleotide-binding</keyword>
<evidence type="ECO:0000256" key="5">
    <source>
        <dbReference type="ARBA" id="ARBA00022741"/>
    </source>
</evidence>
<feature type="coiled-coil region" evidence="12">
    <location>
        <begin position="737"/>
        <end position="915"/>
    </location>
</feature>
<feature type="compositionally biased region" description="Basic and acidic residues" evidence="13">
    <location>
        <begin position="292"/>
        <end position="320"/>
    </location>
</feature>
<reference evidence="15 16" key="1">
    <citation type="submission" date="2020-02" db="EMBL/GenBank/DDBJ databases">
        <authorList>
            <person name="Ma Q."/>
            <person name="Huang Y."/>
            <person name="Song X."/>
            <person name="Pei D."/>
        </authorList>
    </citation>
    <scope>NUCLEOTIDE SEQUENCE [LARGE SCALE GENOMIC DNA]</scope>
    <source>
        <strain evidence="15">Sxm20200214</strain>
        <tissue evidence="15">Leaf</tissue>
    </source>
</reference>
<dbReference type="Pfam" id="PF02463">
    <property type="entry name" value="SMC_N"/>
    <property type="match status" value="1"/>
</dbReference>
<dbReference type="FunFam" id="3.40.50.300:FF:000481">
    <property type="entry name" value="Structural maintenance of chromosomes 4"/>
    <property type="match status" value="1"/>
</dbReference>
<dbReference type="GO" id="GO:0007076">
    <property type="term" value="P:mitotic chromosome condensation"/>
    <property type="evidence" value="ECO:0007669"/>
    <property type="project" value="TreeGrafter"/>
</dbReference>
<evidence type="ECO:0000256" key="6">
    <source>
        <dbReference type="ARBA" id="ARBA00022776"/>
    </source>
</evidence>
<comment type="caution">
    <text evidence="15">The sequence shown here is derived from an EMBL/GenBank/DDBJ whole genome shotgun (WGS) entry which is preliminary data.</text>
</comment>
<evidence type="ECO:0000256" key="9">
    <source>
        <dbReference type="ARBA" id="ARBA00023067"/>
    </source>
</evidence>
<comment type="subcellular location">
    <subcellularLocation>
        <location evidence="1">Nucleus</location>
    </subcellularLocation>
</comment>
<feature type="coiled-coil region" evidence="12">
    <location>
        <begin position="1409"/>
        <end position="1678"/>
    </location>
</feature>
<dbReference type="FunFam" id="3.30.70.1620:FF:000003">
    <property type="entry name" value="Structural maintenance of chromosomes 4"/>
    <property type="match status" value="2"/>
</dbReference>
<keyword evidence="8 12" id="KW-0175">Coiled coil</keyword>
<evidence type="ECO:0000256" key="7">
    <source>
        <dbReference type="ARBA" id="ARBA00022840"/>
    </source>
</evidence>
<feature type="region of interest" description="Disordered" evidence="13">
    <location>
        <begin position="291"/>
        <end position="320"/>
    </location>
</feature>
<dbReference type="GO" id="GO:0051321">
    <property type="term" value="P:meiotic cell cycle"/>
    <property type="evidence" value="ECO:0007669"/>
    <property type="project" value="UniProtKB-KW"/>
</dbReference>
<evidence type="ECO:0000256" key="3">
    <source>
        <dbReference type="ARBA" id="ARBA00018693"/>
    </source>
</evidence>
<keyword evidence="10" id="KW-0539">Nucleus</keyword>
<evidence type="ECO:0000256" key="11">
    <source>
        <dbReference type="ARBA" id="ARBA00023306"/>
    </source>
</evidence>
<evidence type="ECO:0000256" key="1">
    <source>
        <dbReference type="ARBA" id="ARBA00004123"/>
    </source>
</evidence>
<dbReference type="Proteomes" id="UP000886595">
    <property type="component" value="Unassembled WGS sequence"/>
</dbReference>
<evidence type="ECO:0000256" key="13">
    <source>
        <dbReference type="SAM" id="MobiDB-lite"/>
    </source>
</evidence>
<evidence type="ECO:0000256" key="8">
    <source>
        <dbReference type="ARBA" id="ARBA00023054"/>
    </source>
</evidence>
<keyword evidence="6" id="KW-0498">Mitosis</keyword>
<dbReference type="EMBL" id="JAAMPC010000014">
    <property type="protein sequence ID" value="KAG2264046.1"/>
    <property type="molecule type" value="Genomic_DNA"/>
</dbReference>
<dbReference type="FunFam" id="1.20.1060.20:FF:000003">
    <property type="entry name" value="Structural maintenance of chromosomes 4"/>
    <property type="match status" value="2"/>
</dbReference>
<accession>A0A8X7U4G7</accession>
<dbReference type="InterPro" id="IPR010935">
    <property type="entry name" value="SMC_hinge"/>
</dbReference>
<sequence>MEEEEPTGEFRGESQPEQRKSGTPRLYIKELVMRNFKSYAGEQRVGPFHKSFSAVVGPNGSGKSNVIDAMLFVFGKRAKQMRLNKVSELIHNSTNHQNLDSAGVSVQFEEIIDKEDGSYETVPGSDFMITRVAFRDNSSKYYINERSSNFTEVTKKLKGKGVDLDNNRFLILQGEVEQISLMKPKAQGPHDEGFLEYLEDIIGTNKYVEKIDELNKELETLNEKRSGVVQMVKLAEKERDNLEGVKDEAETYMLKELSYLKWQEKATKMAHEDTLAKITEQKESLQNLENSLKNDREKMDESNKELKELESVHEKHKKTQEGLDNELRECKEKFKEFERQDVKHREDLKHVKQKIKKLEDKLQKDSSKINDLTKECEDSRNLIPKLQENIPKLQEVLVDEEKALEEIKEKAKVETEGYRSELTKIRAELEPWEKDLIVHKGKLDVASSESELLSNKHEAALKAFTDAQKQLTDISGRKEEKSAATTSIKADIEKKKREAMEARKVEEESHREQETLIPQEQAAREKVAELKSAMNSERSQGDVLKAVLRAKENNQIEGIYGRMGDLGAIDAKYDVAVSTACGGLDYIVVETTSAAQACVELLRKGNLGVATFMILEKQTNHLQRLKERVKTPEDVPRLFDLIRVKDERMKLAFYASLGNTVVAKDLDQATRIAYGGNREFQRVVTLDGALFEKSGTMSGGGGKPRGGRMGTSVRATGVSGEVVANAENELFKIVDMLNHFREKIGNAVRQYRAAENEVSRLEMELAKSQREIESLNSEHNYLEKQLASLEAASQPKTDEIDRLKELKKIISKEEKEIEKLEKGSEKLKDKALELQTSIENAGGEKLKGQKAKVEKIQTDIDKSNTEINRCNVQIETHQKMIKKLTKGIEDGTREKERLEGEKEKLLTVFKSIEQKAFAIQEKYKETQKVLTVLLSFLSPYYLDKRHRAVLFVVQLIDEHKDVLTEAKSNFEKLKKSVDELKASRVDAEFKVQDMKKKYNELELKEKGYKKKLNDLQIALTKHMEQIQKDLVDPDKLQATLMDTNLNEACDLKRALEMATLLEAQLKELNPNLDSIAEYRSKVELYNGRVDELNSVTQELETEGYRSELTKISAELEPWEKDLIVHKGKLDVASSESELLSNKHEAALKAFTDAQKHLSDISGRKEEKSAATTSIKADIEKKKLEAMEARKVEEESHREQETLIPQEQAAREKVAELKSAMNSERSQGDVLKAVLRAKENNQIEGIYGRMGDLGAIDAKYDVAVSTACGGLDYIVVETTSAAQACVELLRKGNLGVATFMILEKQTNHLPRLKEKVKTPEDVPRLFDLIRVKDERMKLAFYAALGNTVVAKDLDQATRIAYGGNREFQRVVTLDGALFEKSGTMSGGGGKPRGGRMGTSIRATGVSGEVVANAEKELSRIVDMLNNIREKIGNAVRQYRTAENEVSRLEMELAKSQREIESLKSEHNYLEKQLASLEAASQPKTDEIDRLKELKKIISKEEKEIEKLEKGSKQLKDKALELQTNIENAGGEKLKGQKAKVEKIQTDIDKSNTEINRCNVQIETHQKMIKKLTKGIEDGTREKERLEGEKEKLLTVFKSIEQKAFAIQEKYKETQKLIDEHKDVLSEAKSNYENLKKSVDELKASRVDAEFKVQDMKKKYNELELREKGYKKKLNDLQIALTKHMEQIQKDLVDPDKLQATLMDNNLNEACDLKRALEMAALLEAQLKELNPNLDSIAEYRSKVEVYNGRVDELNSVTQERDDIRKQHDELRKRRLDEFMAGFNTISLKLKEMYQMITLGGDAELELVDSLDPFSEGVVFSVRPPKKSWKNIANLSGGEKTLSSLALVFALHHYKPTPLYVMDEIDAALDFKNVSIVGHYVKDRTKDAQFIIISLRNNMFELADRLVGIYKTDNCTKSITINPGSFAVSQKTSA</sequence>
<comment type="similarity">
    <text evidence="2">Belongs to the SMC family. SMC4 subfamily.</text>
</comment>
<keyword evidence="11" id="KW-0131">Cell cycle</keyword>